<dbReference type="GO" id="GO:0042144">
    <property type="term" value="P:vacuole fusion, non-autophagic"/>
    <property type="evidence" value="ECO:0007669"/>
    <property type="project" value="TreeGrafter"/>
</dbReference>
<keyword evidence="6" id="KW-1185">Reference proteome</keyword>
<keyword evidence="2" id="KW-0813">Transport</keyword>
<dbReference type="PANTHER" id="PTHR12811">
    <property type="entry name" value="VACUOLAR PROTEIN SORTING VPS16"/>
    <property type="match status" value="1"/>
</dbReference>
<sequence>MKSNPSLSWQKLQDVYYSIRTCYDGIRWPVDNLYANCRIAMSSPLTLIATASKFVPNPNVIDVHSISGTKIWSLVYNSSLHDHIVDFCFHNENLCVVLSNQKYRVYTDFEGTFNEYSYTEELAVLQNSAESESLTTPVVITNLENNEVEEPYHIEKASVCGEYLVLRNRDKMVFCNLNTFANYEVQFPNLPFSRQSEMCILSSTNTSLSFILSYEETIMRFEVSFEDGCFELVDEKLTVGPFSMMSALPNGSLVALLNESISKIYVITKDLDKILLEYDTSNESSLPYMVEWAGNDAIVLSLRDEIKLIGPGQKSVSFFYDIIEQEEFSLENLLISQDDNDLSFIVPVIKCEEDGLKIISKDKVEFLSRVPDCSVKLHLTGSSHPSLILLDCVDKLASQASKADSNISFLKSERLLDTAISSCLEASLEEFDAIWQQTILKAVSFGKIYCNGDFCADEYLHVMNTIKVLNQLRTKETGLFLSYKEIVSIGWHSVVLMLLKRSQHLLAMKVADLLQLEESRSAIYIDWCQKKVRKELNMSDEDLFIIIAQKLLSKENDKHSIIQYSVTKIFDVSFQEGRIELCKLLVDLEPSGSSKMKQLLLIKETELALIKCFQSCNYDLCKLLFLHLTDTRSTLQIFQIINQNEIKMAVEANTRTKASEYEFLKSFLRENLFVGGDLVGAFFQHSIASTDPTLLQMYLKYEDKSYERDVDVLKSLRNEEPTFDEGEEFYNDVFLWYKQRLAPVKNSKRLKKIVSVETNLLDLQHRLSNTFQRSFFETKSVVEIIKKLVGMNQIKLASRIVKDVGITQEKFWQIALEVFCKAQEFDRLHKFITAANSGNASNWKSPIGFMPIVKSCLAYNAPKELISTYIGYCTDLTCNERVELSMANDDYLLAGQDAFKNKDAALLRHISAKAGIANDTALVKELEQMIRELGG</sequence>
<evidence type="ECO:0000259" key="3">
    <source>
        <dbReference type="Pfam" id="PF04840"/>
    </source>
</evidence>
<dbReference type="GO" id="GO:0006886">
    <property type="term" value="P:intracellular protein transport"/>
    <property type="evidence" value="ECO:0007669"/>
    <property type="project" value="InterPro"/>
</dbReference>
<dbReference type="Pfam" id="PF04840">
    <property type="entry name" value="Vps16_C"/>
    <property type="match status" value="2"/>
</dbReference>
<gene>
    <name evidence="5" type="ORF">PUMCH_003557</name>
</gene>
<dbReference type="PIRSF" id="PIRSF007949">
    <property type="entry name" value="VPS16"/>
    <property type="match status" value="1"/>
</dbReference>
<dbReference type="EMBL" id="CP138897">
    <property type="protein sequence ID" value="WPK26209.1"/>
    <property type="molecule type" value="Genomic_DNA"/>
</dbReference>
<evidence type="ECO:0000256" key="1">
    <source>
        <dbReference type="ARBA" id="ARBA00009250"/>
    </source>
</evidence>
<feature type="domain" description="Vps16 N-terminal" evidence="4">
    <location>
        <begin position="5"/>
        <end position="451"/>
    </location>
</feature>
<dbReference type="InterPro" id="IPR006926">
    <property type="entry name" value="Vps16_N"/>
</dbReference>
<dbReference type="GO" id="GO:0016197">
    <property type="term" value="P:endosomal transport"/>
    <property type="evidence" value="ECO:0007669"/>
    <property type="project" value="TreeGrafter"/>
</dbReference>
<dbReference type="PANTHER" id="PTHR12811:SF0">
    <property type="entry name" value="VACUOLAR PROTEIN SORTING-ASSOCIATED PROTEIN 16 HOMOLOG"/>
    <property type="match status" value="1"/>
</dbReference>
<dbReference type="RefSeq" id="XP_062878590.1">
    <property type="nucleotide sequence ID" value="XM_063022520.1"/>
</dbReference>
<dbReference type="GeneID" id="88174620"/>
<organism evidence="5 6">
    <name type="scientific">Australozyma saopauloensis</name>
    <dbReference type="NCBI Taxonomy" id="291208"/>
    <lineage>
        <taxon>Eukaryota</taxon>
        <taxon>Fungi</taxon>
        <taxon>Dikarya</taxon>
        <taxon>Ascomycota</taxon>
        <taxon>Saccharomycotina</taxon>
        <taxon>Pichiomycetes</taxon>
        <taxon>Metschnikowiaceae</taxon>
        <taxon>Australozyma</taxon>
    </lineage>
</organism>
<feature type="domain" description="Vps16 C-terminal" evidence="3">
    <location>
        <begin position="565"/>
        <end position="667"/>
    </location>
</feature>
<dbReference type="KEGG" id="asau:88174620"/>
<name>A0AAX4HD33_9ASCO</name>
<dbReference type="InterPro" id="IPR006925">
    <property type="entry name" value="Vps16_C"/>
</dbReference>
<dbReference type="GO" id="GO:0030897">
    <property type="term" value="C:HOPS complex"/>
    <property type="evidence" value="ECO:0007669"/>
    <property type="project" value="TreeGrafter"/>
</dbReference>
<evidence type="ECO:0000256" key="2">
    <source>
        <dbReference type="PIRNR" id="PIRNR007949"/>
    </source>
</evidence>
<protein>
    <recommendedName>
        <fullName evidence="2">Probable vacuolar protein sorting-associated protein 16 homolog</fullName>
    </recommendedName>
</protein>
<keyword evidence="2" id="KW-0653">Protein transport</keyword>
<accession>A0AAX4HD33</accession>
<dbReference type="Proteomes" id="UP001338582">
    <property type="component" value="Chromosome 4"/>
</dbReference>
<proteinExistence type="inferred from homology"/>
<comment type="function">
    <text evidence="2">Essential for vacuolar protein sorting. Required for vacuole biogenesis, stability and to maintain vacuole morphology.</text>
</comment>
<dbReference type="Pfam" id="PF04841">
    <property type="entry name" value="Vps16_N"/>
    <property type="match status" value="1"/>
</dbReference>
<evidence type="ECO:0000313" key="6">
    <source>
        <dbReference type="Proteomes" id="UP001338582"/>
    </source>
</evidence>
<comment type="similarity">
    <text evidence="1 2">Belongs to the VPS16 family.</text>
</comment>
<dbReference type="InterPro" id="IPR016534">
    <property type="entry name" value="VPS16"/>
</dbReference>
<dbReference type="AlphaFoldDB" id="A0AAX4HD33"/>
<dbReference type="Gene3D" id="1.10.150.780">
    <property type="entry name" value="Vps16, C-terminal region"/>
    <property type="match status" value="1"/>
</dbReference>
<evidence type="ECO:0000259" key="4">
    <source>
        <dbReference type="Pfam" id="PF04841"/>
    </source>
</evidence>
<reference evidence="5 6" key="1">
    <citation type="submission" date="2023-10" db="EMBL/GenBank/DDBJ databases">
        <title>Draft Genome Sequence of Candida saopaulonensis from a very Premature Infant with Sepsis.</title>
        <authorList>
            <person name="Ning Y."/>
            <person name="Dai R."/>
            <person name="Xiao M."/>
            <person name="Xu Y."/>
            <person name="Yan Q."/>
            <person name="Zhang L."/>
        </authorList>
    </citation>
    <scope>NUCLEOTIDE SEQUENCE [LARGE SCALE GENOMIC DNA]</scope>
    <source>
        <strain evidence="5 6">19XY460</strain>
    </source>
</reference>
<evidence type="ECO:0000313" key="5">
    <source>
        <dbReference type="EMBL" id="WPK26209.1"/>
    </source>
</evidence>
<dbReference type="GO" id="GO:0003779">
    <property type="term" value="F:actin binding"/>
    <property type="evidence" value="ECO:0007669"/>
    <property type="project" value="TreeGrafter"/>
</dbReference>
<dbReference type="InterPro" id="IPR038132">
    <property type="entry name" value="Vps16_C_sf"/>
</dbReference>
<feature type="domain" description="Vps16 C-terminal" evidence="3">
    <location>
        <begin position="742"/>
        <end position="931"/>
    </location>
</feature>
<dbReference type="GO" id="GO:0005768">
    <property type="term" value="C:endosome"/>
    <property type="evidence" value="ECO:0007669"/>
    <property type="project" value="TreeGrafter"/>
</dbReference>